<feature type="region of interest" description="Disordered" evidence="12">
    <location>
        <begin position="1542"/>
        <end position="1568"/>
    </location>
</feature>
<keyword evidence="5" id="KW-0597">Phosphoprotein</keyword>
<feature type="compositionally biased region" description="Acidic residues" evidence="12">
    <location>
        <begin position="1490"/>
        <end position="1511"/>
    </location>
</feature>
<dbReference type="PANTHER" id="PTHR45872">
    <property type="entry name" value="RHO GUANINE NUCLEOTIDE EXCHANGE FACTOR 2, ISOFORM D"/>
    <property type="match status" value="1"/>
</dbReference>
<evidence type="ECO:0000313" key="15">
    <source>
        <dbReference type="EMBL" id="KAK3730511.1"/>
    </source>
</evidence>
<dbReference type="CDD" id="cd00160">
    <property type="entry name" value="RhoGEF"/>
    <property type="match status" value="1"/>
</dbReference>
<dbReference type="Gene3D" id="3.30.60.20">
    <property type="match status" value="1"/>
</dbReference>
<dbReference type="SUPFAM" id="SSF57889">
    <property type="entry name" value="Cysteine-rich domain"/>
    <property type="match status" value="1"/>
</dbReference>
<dbReference type="InterPro" id="IPR036305">
    <property type="entry name" value="RGS_sf"/>
</dbReference>
<feature type="compositionally biased region" description="Low complexity" evidence="12">
    <location>
        <begin position="353"/>
        <end position="367"/>
    </location>
</feature>
<dbReference type="GO" id="GO:0016020">
    <property type="term" value="C:membrane"/>
    <property type="evidence" value="ECO:0007669"/>
    <property type="project" value="UniProtKB-SubCell"/>
</dbReference>
<dbReference type="GO" id="GO:0001664">
    <property type="term" value="F:G protein-coupled receptor binding"/>
    <property type="evidence" value="ECO:0007669"/>
    <property type="project" value="TreeGrafter"/>
</dbReference>
<feature type="compositionally biased region" description="Basic and acidic residues" evidence="12">
    <location>
        <begin position="1312"/>
        <end position="1322"/>
    </location>
</feature>
<evidence type="ECO:0000256" key="4">
    <source>
        <dbReference type="ARBA" id="ARBA00022490"/>
    </source>
</evidence>
<dbReference type="SUPFAM" id="SSF48097">
    <property type="entry name" value="Regulator of G-protein signaling, RGS"/>
    <property type="match status" value="1"/>
</dbReference>
<feature type="region of interest" description="Disordered" evidence="12">
    <location>
        <begin position="793"/>
        <end position="895"/>
    </location>
</feature>
<comment type="subcellular location">
    <subcellularLocation>
        <location evidence="2">Cytoplasm</location>
    </subcellularLocation>
    <subcellularLocation>
        <location evidence="1">Membrane</location>
    </subcellularLocation>
</comment>
<name>A0AAE1CRA2_9GAST</name>
<dbReference type="InterPro" id="IPR041020">
    <property type="entry name" value="PH_16"/>
</dbReference>
<feature type="compositionally biased region" description="Low complexity" evidence="12">
    <location>
        <begin position="871"/>
        <end position="886"/>
    </location>
</feature>
<evidence type="ECO:0000256" key="9">
    <source>
        <dbReference type="ARBA" id="ARBA00023054"/>
    </source>
</evidence>
<feature type="compositionally biased region" description="Low complexity" evidence="12">
    <location>
        <begin position="1542"/>
        <end position="1563"/>
    </location>
</feature>
<organism evidence="15 16">
    <name type="scientific">Elysia crispata</name>
    <name type="common">lettuce slug</name>
    <dbReference type="NCBI Taxonomy" id="231223"/>
    <lineage>
        <taxon>Eukaryota</taxon>
        <taxon>Metazoa</taxon>
        <taxon>Spiralia</taxon>
        <taxon>Lophotrochozoa</taxon>
        <taxon>Mollusca</taxon>
        <taxon>Gastropoda</taxon>
        <taxon>Heterobranchia</taxon>
        <taxon>Euthyneura</taxon>
        <taxon>Panpulmonata</taxon>
        <taxon>Sacoglossa</taxon>
        <taxon>Placobranchoidea</taxon>
        <taxon>Plakobranchidae</taxon>
        <taxon>Elysia</taxon>
    </lineage>
</organism>
<dbReference type="InterPro" id="IPR015212">
    <property type="entry name" value="RGS-like_dom"/>
</dbReference>
<evidence type="ECO:0000256" key="6">
    <source>
        <dbReference type="ARBA" id="ARBA00022658"/>
    </source>
</evidence>
<feature type="compositionally biased region" description="Low complexity" evidence="12">
    <location>
        <begin position="729"/>
        <end position="740"/>
    </location>
</feature>
<evidence type="ECO:0000313" key="16">
    <source>
        <dbReference type="Proteomes" id="UP001283361"/>
    </source>
</evidence>
<keyword evidence="9 11" id="KW-0175">Coiled coil</keyword>
<dbReference type="PROSITE" id="PS50010">
    <property type="entry name" value="DH_2"/>
    <property type="match status" value="1"/>
</dbReference>
<dbReference type="InterPro" id="IPR011993">
    <property type="entry name" value="PH-like_dom_sf"/>
</dbReference>
<accession>A0AAE1CRA2</accession>
<keyword evidence="10" id="KW-0472">Membrane</keyword>
<evidence type="ECO:0000256" key="11">
    <source>
        <dbReference type="SAM" id="Coils"/>
    </source>
</evidence>
<reference evidence="15" key="1">
    <citation type="journal article" date="2023" name="G3 (Bethesda)">
        <title>A reference genome for the long-term kleptoplast-retaining sea slug Elysia crispata morphotype clarki.</title>
        <authorList>
            <person name="Eastman K.E."/>
            <person name="Pendleton A.L."/>
            <person name="Shaikh M.A."/>
            <person name="Suttiyut T."/>
            <person name="Ogas R."/>
            <person name="Tomko P."/>
            <person name="Gavelis G."/>
            <person name="Widhalm J.R."/>
            <person name="Wisecaver J.H."/>
        </authorList>
    </citation>
    <scope>NUCLEOTIDE SEQUENCE</scope>
    <source>
        <strain evidence="15">ECLA1</strain>
    </source>
</reference>
<dbReference type="Gene3D" id="2.30.29.30">
    <property type="entry name" value="Pleckstrin-homology domain (PH domain)/Phosphotyrosine-binding domain (PTB)"/>
    <property type="match status" value="1"/>
</dbReference>
<evidence type="ECO:0008006" key="17">
    <source>
        <dbReference type="Google" id="ProtNLM"/>
    </source>
</evidence>
<evidence type="ECO:0000259" key="14">
    <source>
        <dbReference type="PROSITE" id="PS50081"/>
    </source>
</evidence>
<evidence type="ECO:0000256" key="5">
    <source>
        <dbReference type="ARBA" id="ARBA00022553"/>
    </source>
</evidence>
<dbReference type="InterPro" id="IPR044926">
    <property type="entry name" value="RGS_subdomain_2"/>
</dbReference>
<dbReference type="Gene3D" id="1.10.167.10">
    <property type="entry name" value="Regulator of G-protein Signalling 4, domain 2"/>
    <property type="match status" value="1"/>
</dbReference>
<keyword evidence="7" id="KW-0479">Metal-binding</keyword>
<feature type="region of interest" description="Disordered" evidence="12">
    <location>
        <begin position="729"/>
        <end position="781"/>
    </location>
</feature>
<dbReference type="Pfam" id="PF00621">
    <property type="entry name" value="RhoGEF"/>
    <property type="match status" value="1"/>
</dbReference>
<dbReference type="Proteomes" id="UP001283361">
    <property type="component" value="Unassembled WGS sequence"/>
</dbReference>
<dbReference type="Pfam" id="PF09128">
    <property type="entry name" value="RGS-like"/>
    <property type="match status" value="1"/>
</dbReference>
<feature type="domain" description="Phorbol-ester/DAG-type" evidence="14">
    <location>
        <begin position="662"/>
        <end position="712"/>
    </location>
</feature>
<sequence length="1619" mass="178966">MEWVNCPPLSRRAGAQCPHTVHDLSLVESDDIRCLNSLPRQGVCTCDGWSQFSTCYPDLDNSVPETANMESYDLVRTLSYIAMIWPGRLELNRLAPGSYVALALLGKRTTLTGGVGGGGGSPALGVGSSSSSSGGGGGNPAASTPTITSNRDSAVGRVTAPQPVDPDKDRELQQQKINMTRSMYETAKEDFEKLQRQYVAKPSDKLHTQLLEKERTVKTLENQFKQLTGAGDEVSLMGNLSRPGSNRFSDSEHSGLDSSMPSWQKQQQQQQQQQGHAPSLRHMKQGSVPSKLYRSRDDGKYQPSASAAVARSKSDAAGRRSKAASTFYVGIQGLVDSAAEASSLPSKTSDLGSTSDSPQTSPSVSPTPIDPQRHNGQETEDSMTGSSTHDIITIDDEDIHSEDDQQLTMGHWSGGRPVSPCVTTVTITEPEANDPGPFADIKMLENRPAHMAIVLNYLISNSEPAPVLFHIISDSYNRISASTKELRKWAYEIYSTFVARMAPLSIGVEDSIINQIDNILTTSANRTDNESTLRNMFLPARQFVQQEIAELLADFRNKRDLGMANFYGFQKLHDNMDRVTEIKVAEDLLIPRLEAVSEDNNRNAPDRDQAIGWALATFLRSVGGSKSAHSATLDRIQTFMMKDKRRINFPGSKSNRAKSIKGHQFTLTHCYVTTFCSISNKLVWGVGYQAYQCQICEMTVLKQYIDDVTETCVGKQRRRVSKLMPVIPTNRRTSSNTNPNQSALAQTGGAKLVGDSTDNVGMTTQPYPRGDEDADLAGLPSGHSVKSIIHRYQGLTSPTGPGPGLEVPGGQGKESGSVLPGQGPGTQDRKGADLNRSGSLNNKGERGDRPARRAKSDVDVDSDMFKAINQSGSSSASSLSNRSVESPSQSVEGVNSNQDVMRALHEADSDLEVEPELPSLQSVLGDDVLRKLKPKEKKRQEVINELFYTERNHLRNLKVLDLLFNRPMQQERGVKVMAELALALFPNMEEMIALHETLVKDIKVRSKTTPVKEVGDLLLKRFDGEAGEKFRKGCAEYCRNQAFALEALKKHTRKEPKLAQFLNDAESNPMCRRLQLKDLVPSQMQRLTKYPLLIDNLMKHTQSHSDEYKHLEQAQEKCKHILAYVNQAVKECENYHKLRDIQRKLDTKSIEANTEDMVEIKNLDLSQHKLIFDGPLTWKLRGHRTVDLHLLLFDDMLVLLQKQDDKYVLKFQSTNAQITRDEHKYSHGPVLRLKNVLARNLATDKKSFFVVNMTDVGAQMYEFTAATSELRIKWCKLINDKVDEAKRQGSGGLGGGPGGPAMRSQSLNQAPKPEKIELERSKTTRISRKNRSVRNPNAGSPSDSPPLTPPPKVIEDQVDGLRRTIGSVGDADDKNDVGGVTELIQPEEVRIDSAVVVEAQAVCSPLELLRQNSERIASALQDQDRLVTEVLRMSVGQTLDTPQYEVLSGEGEKNRVRERGQRKRVRRKGSDGTKEDAPQLEETGMRDESERDAEDIEEEDEEEEAAEDESPEALVAKALRFNTRLLQLITLDSLALAQQHHPQQAPLTSSSSSSSPLQQQQQQFAVSEEIYPSSSSRRLLLGCPGICHHVLSGPHTGTPCQYWVVVWHSLVCGSSVALV</sequence>
<keyword evidence="6" id="KW-0344">Guanine-nucleotide releasing factor</keyword>
<dbReference type="SUPFAM" id="SSF48065">
    <property type="entry name" value="DBL homology domain (DH-domain)"/>
    <property type="match status" value="1"/>
</dbReference>
<comment type="caution">
    <text evidence="15">The sequence shown here is derived from an EMBL/GenBank/DDBJ whole genome shotgun (WGS) entry which is preliminary data.</text>
</comment>
<dbReference type="GO" id="GO:0005085">
    <property type="term" value="F:guanyl-nucleotide exchange factor activity"/>
    <property type="evidence" value="ECO:0007669"/>
    <property type="project" value="UniProtKB-KW"/>
</dbReference>
<dbReference type="InterPro" id="IPR002219">
    <property type="entry name" value="PKC_DAG/PE"/>
</dbReference>
<evidence type="ECO:0000256" key="1">
    <source>
        <dbReference type="ARBA" id="ARBA00004370"/>
    </source>
</evidence>
<feature type="domain" description="DH" evidence="13">
    <location>
        <begin position="938"/>
        <end position="1128"/>
    </location>
</feature>
<dbReference type="SMART" id="SM00325">
    <property type="entry name" value="RhoGEF"/>
    <property type="match status" value="1"/>
</dbReference>
<feature type="compositionally biased region" description="Gly residues" evidence="12">
    <location>
        <begin position="1289"/>
        <end position="1299"/>
    </location>
</feature>
<dbReference type="InterPro" id="IPR046349">
    <property type="entry name" value="C1-like_sf"/>
</dbReference>
<evidence type="ECO:0000256" key="7">
    <source>
        <dbReference type="ARBA" id="ARBA00022723"/>
    </source>
</evidence>
<dbReference type="GO" id="GO:0046872">
    <property type="term" value="F:metal ion binding"/>
    <property type="evidence" value="ECO:0007669"/>
    <property type="project" value="UniProtKB-KW"/>
</dbReference>
<dbReference type="GO" id="GO:0007186">
    <property type="term" value="P:G protein-coupled receptor signaling pathway"/>
    <property type="evidence" value="ECO:0007669"/>
    <property type="project" value="TreeGrafter"/>
</dbReference>
<dbReference type="InterPro" id="IPR001849">
    <property type="entry name" value="PH_domain"/>
</dbReference>
<dbReference type="Gene3D" id="1.20.900.10">
    <property type="entry name" value="Dbl homology (DH) domain"/>
    <property type="match status" value="1"/>
</dbReference>
<dbReference type="PROSITE" id="PS50081">
    <property type="entry name" value="ZF_DAG_PE_2"/>
    <property type="match status" value="1"/>
</dbReference>
<dbReference type="GO" id="GO:0005737">
    <property type="term" value="C:cytoplasm"/>
    <property type="evidence" value="ECO:0007669"/>
    <property type="project" value="UniProtKB-SubCell"/>
</dbReference>
<feature type="coiled-coil region" evidence="11">
    <location>
        <begin position="177"/>
        <end position="230"/>
    </location>
</feature>
<feature type="compositionally biased region" description="Pro residues" evidence="12">
    <location>
        <begin position="1343"/>
        <end position="1352"/>
    </location>
</feature>
<evidence type="ECO:0000256" key="3">
    <source>
        <dbReference type="ARBA" id="ARBA00022468"/>
    </source>
</evidence>
<evidence type="ECO:0000259" key="13">
    <source>
        <dbReference type="PROSITE" id="PS50010"/>
    </source>
</evidence>
<feature type="compositionally biased region" description="Basic and acidic residues" evidence="12">
    <location>
        <begin position="843"/>
        <end position="858"/>
    </location>
</feature>
<dbReference type="GO" id="GO:0005096">
    <property type="term" value="F:GTPase activator activity"/>
    <property type="evidence" value="ECO:0007669"/>
    <property type="project" value="UniProtKB-KW"/>
</dbReference>
<dbReference type="InterPro" id="IPR035899">
    <property type="entry name" value="DBL_dom_sf"/>
</dbReference>
<evidence type="ECO:0000256" key="10">
    <source>
        <dbReference type="ARBA" id="ARBA00023136"/>
    </source>
</evidence>
<feature type="compositionally biased region" description="Low complexity" evidence="12">
    <location>
        <begin position="264"/>
        <end position="274"/>
    </location>
</feature>
<keyword evidence="4" id="KW-0963">Cytoplasm</keyword>
<keyword evidence="8" id="KW-0862">Zinc</keyword>
<dbReference type="CDD" id="cd13329">
    <property type="entry name" value="PH_RhoGEF"/>
    <property type="match status" value="1"/>
</dbReference>
<dbReference type="PANTHER" id="PTHR45872:SF2">
    <property type="entry name" value="RHO GUANINE NUCLEOTIDE EXCHANGE FACTOR 2, ISOFORM D"/>
    <property type="match status" value="1"/>
</dbReference>
<feature type="compositionally biased region" description="Basic and acidic residues" evidence="12">
    <location>
        <begin position="1450"/>
        <end position="1459"/>
    </location>
</feature>
<dbReference type="Pfam" id="PF17838">
    <property type="entry name" value="PH_16"/>
    <property type="match status" value="1"/>
</dbReference>
<dbReference type="SUPFAM" id="SSF50729">
    <property type="entry name" value="PH domain-like"/>
    <property type="match status" value="1"/>
</dbReference>
<feature type="compositionally biased region" description="Polar residues" evidence="12">
    <location>
        <begin position="756"/>
        <end position="766"/>
    </location>
</feature>
<feature type="region of interest" description="Disordered" evidence="12">
    <location>
        <begin position="1442"/>
        <end position="1512"/>
    </location>
</feature>
<evidence type="ECO:0000256" key="2">
    <source>
        <dbReference type="ARBA" id="ARBA00004496"/>
    </source>
</evidence>
<feature type="compositionally biased region" description="Low complexity" evidence="12">
    <location>
        <begin position="123"/>
        <end position="132"/>
    </location>
</feature>
<feature type="region of interest" description="Disordered" evidence="12">
    <location>
        <begin position="122"/>
        <end position="173"/>
    </location>
</feature>
<evidence type="ECO:0000256" key="12">
    <source>
        <dbReference type="SAM" id="MobiDB-lite"/>
    </source>
</evidence>
<keyword evidence="16" id="KW-1185">Reference proteome</keyword>
<dbReference type="InterPro" id="IPR000219">
    <property type="entry name" value="DH_dom"/>
</dbReference>
<feature type="compositionally biased region" description="Basic residues" evidence="12">
    <location>
        <begin position="1323"/>
        <end position="1332"/>
    </location>
</feature>
<feature type="region of interest" description="Disordered" evidence="12">
    <location>
        <begin position="234"/>
        <end position="321"/>
    </location>
</feature>
<evidence type="ECO:0000256" key="8">
    <source>
        <dbReference type="ARBA" id="ARBA00022833"/>
    </source>
</evidence>
<dbReference type="EMBL" id="JAWDGP010007074">
    <property type="protein sequence ID" value="KAK3730511.1"/>
    <property type="molecule type" value="Genomic_DNA"/>
</dbReference>
<proteinExistence type="predicted"/>
<feature type="compositionally biased region" description="Basic and acidic residues" evidence="12">
    <location>
        <begin position="1468"/>
        <end position="1489"/>
    </location>
</feature>
<dbReference type="SMART" id="SM00233">
    <property type="entry name" value="PH"/>
    <property type="match status" value="1"/>
</dbReference>
<feature type="region of interest" description="Disordered" evidence="12">
    <location>
        <begin position="1286"/>
        <end position="1354"/>
    </location>
</feature>
<feature type="region of interest" description="Disordered" evidence="12">
    <location>
        <begin position="344"/>
        <end position="388"/>
    </location>
</feature>
<keyword evidence="3" id="KW-0343">GTPase activation</keyword>
<gene>
    <name evidence="15" type="ORF">RRG08_018499</name>
</gene>
<protein>
    <recommendedName>
        <fullName evidence="17">Rho guanine nucleotide exchange factor 12</fullName>
    </recommendedName>
</protein>